<evidence type="ECO:0000313" key="1">
    <source>
        <dbReference type="EMBL" id="QIK39501.1"/>
    </source>
</evidence>
<gene>
    <name evidence="1" type="ORF">G8E03_01235</name>
</gene>
<dbReference type="Proteomes" id="UP000500791">
    <property type="component" value="Chromosome"/>
</dbReference>
<dbReference type="EMBL" id="CP049811">
    <property type="protein sequence ID" value="QIK39501.1"/>
    <property type="molecule type" value="Genomic_DNA"/>
</dbReference>
<reference evidence="1 2" key="1">
    <citation type="submission" date="2020-03" db="EMBL/GenBank/DDBJ databases">
        <title>Complete genome sequence of Monaibacterium sp. ALG8 with diverse plasmids.</title>
        <authorList>
            <person name="Sun C."/>
        </authorList>
    </citation>
    <scope>NUCLEOTIDE SEQUENCE [LARGE SCALE GENOMIC DNA]</scope>
    <source>
        <strain evidence="1 2">ALG8</strain>
    </source>
</reference>
<keyword evidence="2" id="KW-1185">Reference proteome</keyword>
<dbReference type="AlphaFoldDB" id="A0A6G7VHK4"/>
<name>A0A6G7VHK4_9RHOB</name>
<organism evidence="1 2">
    <name type="scientific">Pontivivens nitratireducens</name>
    <dbReference type="NCBI Taxonomy" id="2758038"/>
    <lineage>
        <taxon>Bacteria</taxon>
        <taxon>Pseudomonadati</taxon>
        <taxon>Pseudomonadota</taxon>
        <taxon>Alphaproteobacteria</taxon>
        <taxon>Rhodobacterales</taxon>
        <taxon>Paracoccaceae</taxon>
        <taxon>Pontivivens</taxon>
    </lineage>
</organism>
<sequence>MCPHQLSKVRPEFAKVAKNLAPILYDLPPVVISIDGRPGVGKTTLGRFLAWNFNMTLVESDLFLNRHVGTLVYRLDHLKPIFEARLRKRPILVEGAVSLRLLAQLGYISTYHIRVTAEGAGGDSILDSEMEKYLNDYPTHDHANLIIDLPIRYD</sequence>
<evidence type="ECO:0000313" key="2">
    <source>
        <dbReference type="Proteomes" id="UP000500791"/>
    </source>
</evidence>
<proteinExistence type="predicted"/>
<dbReference type="Gene3D" id="3.40.50.300">
    <property type="entry name" value="P-loop containing nucleotide triphosphate hydrolases"/>
    <property type="match status" value="1"/>
</dbReference>
<dbReference type="SUPFAM" id="SSF52540">
    <property type="entry name" value="P-loop containing nucleoside triphosphate hydrolases"/>
    <property type="match status" value="1"/>
</dbReference>
<dbReference type="RefSeq" id="WP_166187717.1">
    <property type="nucleotide sequence ID" value="NZ_CP049811.1"/>
</dbReference>
<protein>
    <submittedName>
        <fullName evidence="1">Uncharacterized protein</fullName>
    </submittedName>
</protein>
<accession>A0A6G7VHK4</accession>
<dbReference type="KEGG" id="mon:G8E03_01235"/>
<dbReference type="InterPro" id="IPR027417">
    <property type="entry name" value="P-loop_NTPase"/>
</dbReference>